<keyword evidence="1 2" id="KW-0663">Pyridoxal phosphate</keyword>
<sequence>MKLIQDNLKKIIKKINNIAILNNRDPKTIRLIAVSKNQSIDNISKVASLGQISFGENYVQESIKKIQLTRSTYPNLKWHFIGLLQSNKTRLVAENFSWCHTINRICIARRLNDQRPNSLPPLNVLIQVNISNEIKKSGTSSNEIFNIANQILSLPNLRLRGLMAIPKIEKHYHKQLDEYKNFTKLFKNLKNNFRDIDTISLGMSNDIEAAIVAGSTMLRIGTAIFGTRDNCNNSNRN</sequence>
<dbReference type="InterPro" id="IPR011078">
    <property type="entry name" value="PyrdxlP_homeostasis"/>
</dbReference>
<evidence type="ECO:0000256" key="1">
    <source>
        <dbReference type="ARBA" id="ARBA00022898"/>
    </source>
</evidence>
<dbReference type="HAMAP" id="MF_02087">
    <property type="entry name" value="PLP_homeostasis"/>
    <property type="match status" value="1"/>
</dbReference>
<keyword evidence="7" id="KW-1185">Reference proteome</keyword>
<dbReference type="SUPFAM" id="SSF51419">
    <property type="entry name" value="PLP-binding barrel"/>
    <property type="match status" value="1"/>
</dbReference>
<organism evidence="6 7">
    <name type="scientific">Candidatus Pantoea edessiphila</name>
    <dbReference type="NCBI Taxonomy" id="2044610"/>
    <lineage>
        <taxon>Bacteria</taxon>
        <taxon>Pseudomonadati</taxon>
        <taxon>Pseudomonadota</taxon>
        <taxon>Gammaproteobacteria</taxon>
        <taxon>Enterobacterales</taxon>
        <taxon>Erwiniaceae</taxon>
        <taxon>Pantoea</taxon>
    </lineage>
</organism>
<dbReference type="NCBIfam" id="TIGR00044">
    <property type="entry name" value="YggS family pyridoxal phosphate-dependent enzyme"/>
    <property type="match status" value="1"/>
</dbReference>
<dbReference type="PROSITE" id="PS01211">
    <property type="entry name" value="UPF0001"/>
    <property type="match status" value="1"/>
</dbReference>
<feature type="domain" description="Alanine racemase N-terminal" evidence="5">
    <location>
        <begin position="16"/>
        <end position="228"/>
    </location>
</feature>
<dbReference type="OrthoDB" id="9804072at2"/>
<evidence type="ECO:0000256" key="4">
    <source>
        <dbReference type="RuleBase" id="RU004514"/>
    </source>
</evidence>
<dbReference type="PIRSF" id="PIRSF004848">
    <property type="entry name" value="YBL036c_PLPDEIII"/>
    <property type="match status" value="1"/>
</dbReference>
<dbReference type="PANTHER" id="PTHR10146:SF14">
    <property type="entry name" value="PYRIDOXAL PHOSPHATE HOMEOSTASIS PROTEIN"/>
    <property type="match status" value="1"/>
</dbReference>
<evidence type="ECO:0000256" key="3">
    <source>
        <dbReference type="PIRSR" id="PIRSR004848-1"/>
    </source>
</evidence>
<dbReference type="Proteomes" id="UP000296144">
    <property type="component" value="Unassembled WGS sequence"/>
</dbReference>
<comment type="caution">
    <text evidence="6">The sequence shown here is derived from an EMBL/GenBank/DDBJ whole genome shotgun (WGS) entry which is preliminary data.</text>
</comment>
<name>A0A2P5SVX0_9GAMM</name>
<dbReference type="PANTHER" id="PTHR10146">
    <property type="entry name" value="PROLINE SYNTHETASE CO-TRANSCRIBED BACTERIAL HOMOLOG PROTEIN"/>
    <property type="match status" value="1"/>
</dbReference>
<dbReference type="AlphaFoldDB" id="A0A2P5SVX0"/>
<proteinExistence type="inferred from homology"/>
<feature type="modified residue" description="N6-(pyridoxal phosphate)lysine" evidence="2 3">
    <location>
        <position position="36"/>
    </location>
</feature>
<dbReference type="Gene3D" id="3.20.20.10">
    <property type="entry name" value="Alanine racemase"/>
    <property type="match status" value="1"/>
</dbReference>
<gene>
    <name evidence="6" type="ORF">CRV10_02420</name>
</gene>
<evidence type="ECO:0000313" key="6">
    <source>
        <dbReference type="EMBL" id="PPI86462.1"/>
    </source>
</evidence>
<comment type="function">
    <text evidence="2">Pyridoxal 5'-phosphate (PLP)-binding protein, which is involved in PLP homeostasis.</text>
</comment>
<reference evidence="6 7" key="1">
    <citation type="journal article" date="2018" name="Genome Biol. Evol.">
        <title>Cladogenesis and Genomic Streamlining in Extracellular Endosymbionts of Tropical Stink Bugs.</title>
        <authorList>
            <person name="Otero-Bravo A."/>
            <person name="Goffredi S."/>
            <person name="Sabree Z.L."/>
        </authorList>
    </citation>
    <scope>NUCLEOTIDE SEQUENCE [LARGE SCALE GENOMIC DNA]</scope>
    <source>
        <strain evidence="6 7">SoEL</strain>
    </source>
</reference>
<protein>
    <recommendedName>
        <fullName evidence="2">Pyridoxal phosphate homeostasis protein</fullName>
        <shortName evidence="2">PLP homeostasis protein</shortName>
    </recommendedName>
</protein>
<dbReference type="Pfam" id="PF01168">
    <property type="entry name" value="Ala_racemase_N"/>
    <property type="match status" value="1"/>
</dbReference>
<dbReference type="GO" id="GO:0030170">
    <property type="term" value="F:pyridoxal phosphate binding"/>
    <property type="evidence" value="ECO:0007669"/>
    <property type="project" value="UniProtKB-UniRule"/>
</dbReference>
<dbReference type="FunFam" id="3.20.20.10:FF:000018">
    <property type="entry name" value="Pyridoxal phosphate homeostasis protein"/>
    <property type="match status" value="1"/>
</dbReference>
<comment type="cofactor">
    <cofactor evidence="3">
        <name>pyridoxal 5'-phosphate</name>
        <dbReference type="ChEBI" id="CHEBI:597326"/>
    </cofactor>
</comment>
<evidence type="ECO:0000259" key="5">
    <source>
        <dbReference type="Pfam" id="PF01168"/>
    </source>
</evidence>
<dbReference type="RefSeq" id="WP_136130250.1">
    <property type="nucleotide sequence ID" value="NZ_PDKU01000003.1"/>
</dbReference>
<accession>A0A2P5SVX0</accession>
<comment type="subunit">
    <text evidence="2">Monomer.</text>
</comment>
<comment type="similarity">
    <text evidence="2 4">Belongs to the pyridoxal phosphate-binding protein YggS/PROSC family.</text>
</comment>
<evidence type="ECO:0000313" key="7">
    <source>
        <dbReference type="Proteomes" id="UP000296144"/>
    </source>
</evidence>
<evidence type="ECO:0000256" key="2">
    <source>
        <dbReference type="HAMAP-Rule" id="MF_02087"/>
    </source>
</evidence>
<dbReference type="InterPro" id="IPR029066">
    <property type="entry name" value="PLP-binding_barrel"/>
</dbReference>
<dbReference type="EMBL" id="PDKU01000003">
    <property type="protein sequence ID" value="PPI86462.1"/>
    <property type="molecule type" value="Genomic_DNA"/>
</dbReference>
<dbReference type="InterPro" id="IPR001608">
    <property type="entry name" value="Ala_racemase_N"/>
</dbReference>